<protein>
    <submittedName>
        <fullName evidence="1">Uncharacterized protein</fullName>
    </submittedName>
</protein>
<dbReference type="Proteomes" id="UP000309984">
    <property type="component" value="Unassembled WGS sequence"/>
</dbReference>
<reference evidence="1 2" key="1">
    <citation type="submission" date="2018-01" db="EMBL/GenBank/DDBJ databases">
        <title>Comparative genomics of Mycobacterium mucogenicum and Mycobacterium neoaurum clade members emphasizing tRNA and non-coding RNA.</title>
        <authorList>
            <person name="Behra P.R.K."/>
            <person name="Pettersson B.M.F."/>
            <person name="Das S."/>
            <person name="Dasgupta S."/>
            <person name="Kirsebom L.A."/>
        </authorList>
    </citation>
    <scope>NUCLEOTIDE SEQUENCE [LARGE SCALE GENOMIC DNA]</scope>
    <source>
        <strain evidence="1 2">DSM 45104</strain>
    </source>
</reference>
<comment type="caution">
    <text evidence="1">The sequence shown here is derived from an EMBL/GenBank/DDBJ whole genome shotgun (WGS) entry which is preliminary data.</text>
</comment>
<evidence type="ECO:0000313" key="1">
    <source>
        <dbReference type="EMBL" id="TLH63682.1"/>
    </source>
</evidence>
<proteinExistence type="predicted"/>
<organism evidence="1 2">
    <name type="scientific">Mycolicibacterium phocaicum</name>
    <dbReference type="NCBI Taxonomy" id="319706"/>
    <lineage>
        <taxon>Bacteria</taxon>
        <taxon>Bacillati</taxon>
        <taxon>Actinomycetota</taxon>
        <taxon>Actinomycetes</taxon>
        <taxon>Mycobacteriales</taxon>
        <taxon>Mycobacteriaceae</taxon>
        <taxon>Mycolicibacterium</taxon>
    </lineage>
</organism>
<sequence length="95" mass="9768">MGIAPDLNPLLDQLRDVVIPENLAGDDAVTAMRALLLARGVVDHLAATMTGVLNSCGVAASQGRTPRELLISLGCAPSVAERLIRVGGALLSVLI</sequence>
<keyword evidence="2" id="KW-1185">Reference proteome</keyword>
<dbReference type="EMBL" id="POTM01000052">
    <property type="protein sequence ID" value="TLH63682.1"/>
    <property type="molecule type" value="Genomic_DNA"/>
</dbReference>
<dbReference type="AlphaFoldDB" id="A0A7I7ZX53"/>
<dbReference type="RefSeq" id="WP_138250387.1">
    <property type="nucleotide sequence ID" value="NZ_AP022616.1"/>
</dbReference>
<evidence type="ECO:0000313" key="2">
    <source>
        <dbReference type="Proteomes" id="UP000309984"/>
    </source>
</evidence>
<accession>A0A7I7ZX53</accession>
<name>A0A7I7ZX53_9MYCO</name>
<gene>
    <name evidence="1" type="ORF">C1S79_21145</name>
</gene>